<dbReference type="Proteomes" id="UP000199527">
    <property type="component" value="Unassembled WGS sequence"/>
</dbReference>
<dbReference type="InterPro" id="IPR025489">
    <property type="entry name" value="DUF4381"/>
</dbReference>
<evidence type="ECO:0008006" key="4">
    <source>
        <dbReference type="Google" id="ProtNLM"/>
    </source>
</evidence>
<organism evidence="2 3">
    <name type="scientific">Ferrimonas sediminum</name>
    <dbReference type="NCBI Taxonomy" id="718193"/>
    <lineage>
        <taxon>Bacteria</taxon>
        <taxon>Pseudomonadati</taxon>
        <taxon>Pseudomonadota</taxon>
        <taxon>Gammaproteobacteria</taxon>
        <taxon>Alteromonadales</taxon>
        <taxon>Ferrimonadaceae</taxon>
        <taxon>Ferrimonas</taxon>
    </lineage>
</organism>
<sequence length="152" mass="17337">MAPDPLAQLRDIITEPAPWSWPLSISASLVLLALSVALGLGLVWVWHRHRHQRPLRCALQELQALPDTVTITDLSGLMKRTALCYYPREQVASLSGADWAQWLAQYQAPDHQRQWQQLQQRQYQANAEVRRDGVTALLTHTLKRLSKGRKPC</sequence>
<keyword evidence="3" id="KW-1185">Reference proteome</keyword>
<dbReference type="RefSeq" id="WP_090361398.1">
    <property type="nucleotide sequence ID" value="NZ_FNEM01000002.1"/>
</dbReference>
<reference evidence="3" key="1">
    <citation type="submission" date="2016-10" db="EMBL/GenBank/DDBJ databases">
        <authorList>
            <person name="Varghese N."/>
            <person name="Submissions S."/>
        </authorList>
    </citation>
    <scope>NUCLEOTIDE SEQUENCE [LARGE SCALE GENOMIC DNA]</scope>
    <source>
        <strain evidence="3">DSM 23317</strain>
    </source>
</reference>
<dbReference type="OrthoDB" id="283083at2"/>
<dbReference type="AlphaFoldDB" id="A0A1G8LA56"/>
<dbReference type="Pfam" id="PF14316">
    <property type="entry name" value="DUF4381"/>
    <property type="match status" value="1"/>
</dbReference>
<evidence type="ECO:0000313" key="2">
    <source>
        <dbReference type="EMBL" id="SDI52513.1"/>
    </source>
</evidence>
<evidence type="ECO:0000256" key="1">
    <source>
        <dbReference type="SAM" id="Phobius"/>
    </source>
</evidence>
<proteinExistence type="predicted"/>
<protein>
    <recommendedName>
        <fullName evidence="4">DUF4381 domain-containing protein</fullName>
    </recommendedName>
</protein>
<gene>
    <name evidence="2" type="ORF">SAMN04488540_1024</name>
</gene>
<keyword evidence="1" id="KW-1133">Transmembrane helix</keyword>
<keyword evidence="1" id="KW-0472">Membrane</keyword>
<accession>A0A1G8LA56</accession>
<dbReference type="EMBL" id="FNEM01000002">
    <property type="protein sequence ID" value="SDI52513.1"/>
    <property type="molecule type" value="Genomic_DNA"/>
</dbReference>
<evidence type="ECO:0000313" key="3">
    <source>
        <dbReference type="Proteomes" id="UP000199527"/>
    </source>
</evidence>
<feature type="transmembrane region" description="Helical" evidence="1">
    <location>
        <begin position="25"/>
        <end position="46"/>
    </location>
</feature>
<keyword evidence="1" id="KW-0812">Transmembrane</keyword>
<name>A0A1G8LA56_9GAMM</name>